<keyword evidence="1" id="KW-0500">Molybdenum</keyword>
<name>A0ABW1NK05_9ACTN</name>
<dbReference type="SUPFAM" id="SSF56003">
    <property type="entry name" value="Molybdenum cofactor-binding domain"/>
    <property type="match status" value="1"/>
</dbReference>
<dbReference type="Gene3D" id="3.30.365.10">
    <property type="entry name" value="Aldehyde oxidase/xanthine dehydrogenase, molybdopterin binding domain"/>
    <property type="match status" value="4"/>
</dbReference>
<dbReference type="InterPro" id="IPR037165">
    <property type="entry name" value="AldOxase/xan_DH_Mopterin-bd_sf"/>
</dbReference>
<dbReference type="EMBL" id="JBHSRF010000029">
    <property type="protein sequence ID" value="MFC6083490.1"/>
    <property type="molecule type" value="Genomic_DNA"/>
</dbReference>
<evidence type="ECO:0000256" key="1">
    <source>
        <dbReference type="ARBA" id="ARBA00022505"/>
    </source>
</evidence>
<dbReference type="InterPro" id="IPR046867">
    <property type="entry name" value="AldOxase/xan_DH_MoCoBD2"/>
</dbReference>
<keyword evidence="2" id="KW-0560">Oxidoreductase</keyword>
<reference evidence="5" key="1">
    <citation type="journal article" date="2019" name="Int. J. Syst. Evol. Microbiol.">
        <title>The Global Catalogue of Microorganisms (GCM) 10K type strain sequencing project: providing services to taxonomists for standard genome sequencing and annotation.</title>
        <authorList>
            <consortium name="The Broad Institute Genomics Platform"/>
            <consortium name="The Broad Institute Genome Sequencing Center for Infectious Disease"/>
            <person name="Wu L."/>
            <person name="Ma J."/>
        </authorList>
    </citation>
    <scope>NUCLEOTIDE SEQUENCE [LARGE SCALE GENOMIC DNA]</scope>
    <source>
        <strain evidence="5">JCM 30346</strain>
    </source>
</reference>
<dbReference type="InterPro" id="IPR008274">
    <property type="entry name" value="AldOxase/xan_DH_MoCoBD1"/>
</dbReference>
<evidence type="ECO:0000313" key="4">
    <source>
        <dbReference type="EMBL" id="MFC6083490.1"/>
    </source>
</evidence>
<evidence type="ECO:0000313" key="5">
    <source>
        <dbReference type="Proteomes" id="UP001596137"/>
    </source>
</evidence>
<sequence length="735" mass="77842">MSTSPLGASLNRIDGRLKVTGSATYAADVNPGRLAYGYMVTSTRANATLESMDVAEARRSPGVLAVYTPFEPLKIIVPYGPFRTTWAPLQDREVHYRGQPIGFVVAETFEQARDAAMTVRAQYRERPPVTSLEDGIPGAATPPRVDGEPAVLTFLEDGVATIEEALAAAERVVTATYTTVPQGHSAMEPHSAVADWKDGALTVYSGNQGASLQAADLAGALGVEVGKVRAINPFVGGAFGGKVATYPPTLLAAVASRALGRPVKAVLSREQNFAMTATRPATVQKVTLGARRDGTLTALRHDAWSSSSVILPGSEASAHHSSRSWYAAANIGISQKIVSLNVPPTTIMRAPGEATGGWALETAMDELAVELGVDPIALRMKNYATRYLGRDVPYSSKHLDECYSTGARRFGWDRRLTTPRARLDGEWYVGMGMATAIYPAYRFPASMMVRMHADGSATVSGSTGDPGTGMWTVLSIMGAETLGLPIHRVRGNLGDSTLTPGGFVAASSSTASVGSAIMAAAELVKRELVELAITDTRSPFHGRPAEDVRYQNGDLLSGGRRLGFATLLRTLGLTGVEAVGSSAQGPEARDHAFASFGAQFCEVRVNRWTMEPRVTRMLAVMDAGTIVNAKTARSQIIGGMVWGLSAALHEGLDVERDGRLANGNLAEYLLPVNADVREIDAHFLDHPDLTFNPVGARGIGEIGVVGMAAAVGNAIFNATGKRLRALPMTIEALLA</sequence>
<dbReference type="Pfam" id="PF01315">
    <property type="entry name" value="Ald_Xan_dh_C"/>
    <property type="match status" value="1"/>
</dbReference>
<accession>A0ABW1NK05</accession>
<organism evidence="4 5">
    <name type="scientific">Sphaerisporangium aureirubrum</name>
    <dbReference type="NCBI Taxonomy" id="1544736"/>
    <lineage>
        <taxon>Bacteria</taxon>
        <taxon>Bacillati</taxon>
        <taxon>Actinomycetota</taxon>
        <taxon>Actinomycetes</taxon>
        <taxon>Streptosporangiales</taxon>
        <taxon>Streptosporangiaceae</taxon>
        <taxon>Sphaerisporangium</taxon>
    </lineage>
</organism>
<keyword evidence="5" id="KW-1185">Reference proteome</keyword>
<evidence type="ECO:0000256" key="2">
    <source>
        <dbReference type="ARBA" id="ARBA00023002"/>
    </source>
</evidence>
<dbReference type="Gene3D" id="3.90.1170.50">
    <property type="entry name" value="Aldehyde oxidase/xanthine dehydrogenase, a/b hammerhead"/>
    <property type="match status" value="1"/>
</dbReference>
<dbReference type="Pfam" id="PF20256">
    <property type="entry name" value="MoCoBD_2"/>
    <property type="match status" value="1"/>
</dbReference>
<dbReference type="Pfam" id="PF02738">
    <property type="entry name" value="MoCoBD_1"/>
    <property type="match status" value="1"/>
</dbReference>
<dbReference type="RefSeq" id="WP_380755497.1">
    <property type="nucleotide sequence ID" value="NZ_JBHSRF010000029.1"/>
</dbReference>
<protein>
    <submittedName>
        <fullName evidence="4">Xanthine dehydrogenase family protein molybdopterin-binding subunit</fullName>
    </submittedName>
</protein>
<dbReference type="Proteomes" id="UP001596137">
    <property type="component" value="Unassembled WGS sequence"/>
</dbReference>
<dbReference type="InterPro" id="IPR016208">
    <property type="entry name" value="Ald_Oxase/xanthine_DH-like"/>
</dbReference>
<dbReference type="InterPro" id="IPR000674">
    <property type="entry name" value="Ald_Oxase/Xan_DH_a/b"/>
</dbReference>
<dbReference type="InterPro" id="IPR036856">
    <property type="entry name" value="Ald_Oxase/Xan_DH_a/b_sf"/>
</dbReference>
<dbReference type="SUPFAM" id="SSF54665">
    <property type="entry name" value="CO dehydrogenase molybdoprotein N-domain-like"/>
    <property type="match status" value="1"/>
</dbReference>
<dbReference type="PANTHER" id="PTHR11908:SF132">
    <property type="entry name" value="ALDEHYDE OXIDASE 1-RELATED"/>
    <property type="match status" value="1"/>
</dbReference>
<dbReference type="SMART" id="SM01008">
    <property type="entry name" value="Ald_Xan_dh_C"/>
    <property type="match status" value="1"/>
</dbReference>
<gene>
    <name evidence="4" type="ORF">ACFP1K_20120</name>
</gene>
<feature type="domain" description="Aldehyde oxidase/xanthine dehydrogenase a/b hammerhead" evidence="3">
    <location>
        <begin position="20"/>
        <end position="127"/>
    </location>
</feature>
<evidence type="ECO:0000259" key="3">
    <source>
        <dbReference type="SMART" id="SM01008"/>
    </source>
</evidence>
<proteinExistence type="predicted"/>
<comment type="caution">
    <text evidence="4">The sequence shown here is derived from an EMBL/GenBank/DDBJ whole genome shotgun (WGS) entry which is preliminary data.</text>
</comment>
<dbReference type="PANTHER" id="PTHR11908">
    <property type="entry name" value="XANTHINE DEHYDROGENASE"/>
    <property type="match status" value="1"/>
</dbReference>